<sequence>MRWLALLFAKYFTTDIVEIASTRDIRSASFGPTTADMNTMICVTLDGSVLTEKFKKLFHLRIIEAKDSNGKSEYDRYKWTWTFFFGYAFWKRSNFKLEEHFREYDLKNGLSLPNPCWEKDLEHVLGSLCISKWDARRSPCEILIIQNYLTDYESGCNDSFSTAQYPRRNEVCIRITQAYSQHEILSSNSSEWIVSVTVVVMYFQLDANHTMEDKITLSSRPVTDCGRKTYRQFRVGCPNWKTLDLLPLVFHAYKT</sequence>
<evidence type="ECO:0000313" key="2">
    <source>
        <dbReference type="Proteomes" id="UP000708208"/>
    </source>
</evidence>
<dbReference type="EMBL" id="CAJVCH010071880">
    <property type="protein sequence ID" value="CAG7720596.1"/>
    <property type="molecule type" value="Genomic_DNA"/>
</dbReference>
<accession>A0A8J2JIU9</accession>
<dbReference type="AlphaFoldDB" id="A0A8J2JIU9"/>
<reference evidence="1" key="1">
    <citation type="submission" date="2021-06" db="EMBL/GenBank/DDBJ databases">
        <authorList>
            <person name="Hodson N. C."/>
            <person name="Mongue J. A."/>
            <person name="Jaron S. K."/>
        </authorList>
    </citation>
    <scope>NUCLEOTIDE SEQUENCE</scope>
</reference>
<protein>
    <submittedName>
        <fullName evidence="1">Uncharacterized protein</fullName>
    </submittedName>
</protein>
<comment type="caution">
    <text evidence="1">The sequence shown here is derived from an EMBL/GenBank/DDBJ whole genome shotgun (WGS) entry which is preliminary data.</text>
</comment>
<name>A0A8J2JIU9_9HEXA</name>
<keyword evidence="2" id="KW-1185">Reference proteome</keyword>
<dbReference type="Proteomes" id="UP000708208">
    <property type="component" value="Unassembled WGS sequence"/>
</dbReference>
<organism evidence="1 2">
    <name type="scientific">Allacma fusca</name>
    <dbReference type="NCBI Taxonomy" id="39272"/>
    <lineage>
        <taxon>Eukaryota</taxon>
        <taxon>Metazoa</taxon>
        <taxon>Ecdysozoa</taxon>
        <taxon>Arthropoda</taxon>
        <taxon>Hexapoda</taxon>
        <taxon>Collembola</taxon>
        <taxon>Symphypleona</taxon>
        <taxon>Sminthuridae</taxon>
        <taxon>Allacma</taxon>
    </lineage>
</organism>
<evidence type="ECO:0000313" key="1">
    <source>
        <dbReference type="EMBL" id="CAG7720596.1"/>
    </source>
</evidence>
<proteinExistence type="predicted"/>
<gene>
    <name evidence="1" type="ORF">AFUS01_LOCUS9866</name>
</gene>